<dbReference type="PROSITE" id="PS51257">
    <property type="entry name" value="PROKAR_LIPOPROTEIN"/>
    <property type="match status" value="1"/>
</dbReference>
<dbReference type="SUPFAM" id="SSF51004">
    <property type="entry name" value="C-terminal (heme d1) domain of cytochrome cd1-nitrite reductase"/>
    <property type="match status" value="1"/>
</dbReference>
<accession>A0A261U0F4</accession>
<dbReference type="PANTHER" id="PTHR46928">
    <property type="entry name" value="MESENCHYME-SPECIFIC CELL SURFACE GLYCOPROTEIN"/>
    <property type="match status" value="1"/>
</dbReference>
<organism evidence="4 5">
    <name type="scientific">Bordetella genomosp. 4</name>
    <dbReference type="NCBI Taxonomy" id="463044"/>
    <lineage>
        <taxon>Bacteria</taxon>
        <taxon>Pseudomonadati</taxon>
        <taxon>Pseudomonadota</taxon>
        <taxon>Betaproteobacteria</taxon>
        <taxon>Burkholderiales</taxon>
        <taxon>Alcaligenaceae</taxon>
        <taxon>Bordetella</taxon>
    </lineage>
</organism>
<feature type="signal peptide" evidence="2">
    <location>
        <begin position="1"/>
        <end position="24"/>
    </location>
</feature>
<dbReference type="InterPro" id="IPR015943">
    <property type="entry name" value="WD40/YVTN_repeat-like_dom_sf"/>
</dbReference>
<dbReference type="InterPro" id="IPR011048">
    <property type="entry name" value="Haem_d1_sf"/>
</dbReference>
<evidence type="ECO:0000256" key="1">
    <source>
        <dbReference type="SAM" id="MobiDB-lite"/>
    </source>
</evidence>
<dbReference type="Pfam" id="PF22494">
    <property type="entry name" value="choice_anch_I"/>
    <property type="match status" value="2"/>
</dbReference>
<feature type="domain" description="Choice-of-anchor I" evidence="3">
    <location>
        <begin position="56"/>
        <end position="343"/>
    </location>
</feature>
<dbReference type="NCBIfam" id="NF038117">
    <property type="entry name" value="choice_anch_I"/>
    <property type="match status" value="1"/>
</dbReference>
<dbReference type="Gene3D" id="2.130.10.10">
    <property type="entry name" value="YVTN repeat-like/Quinoprotein amine dehydrogenase"/>
    <property type="match status" value="1"/>
</dbReference>
<sequence>MKTWKLAAAAALLPLALLGCGSSSDDGDDNNGDNTEVPPPTPPAAEVAQHITSVDFLGRYEAGSYGVSAAEIPAYDPATKRVFVVNALSGKIDILDLQIPATPSHIGTLDAEAVLAGAEINSVAVKNGMVAVAVQAPVKTDPGYVALYDAASLALLGSVRVGALPDMVTFTPDGKTVLVANEGEPSDDYTIDPEGSVSVIDVTNPAALTARTAGFTEWNGKEAALRTQGVRLVGPRATAAQDIEPEYITVSDDGATAWVALQENNALAKLDVASARITDILPLGAKDHGVEGNGLDVSDTDGAINIRPWAGVKGLYMPDGIASYTVGGATYIVTANEGDGRAWGEDNDAYWNWGRDADGNWLGLDASEAPGFVDEFRVKHLVHKSGFDRRAGDDLPPQLRQLAPGGLLDPTVFAYCGAADTDPGDCREDENLGRLTVTWTMGYKQNADGTPQLSADGRLVYDTLYAYGARSFSIRDANGKLVWDSGDQFEKITAERYPEWFNSGHDETIFDDRSDNKGPEPEGVTLGKIGEKTYAFVGLERMGGIMVYNISDPANPVFTTYVNSRDFSVDSAENPASAGDLGPEGLAFVSAEDSPDGQPLLIVGNEVSGTTSIYRIVLADDAN</sequence>
<dbReference type="AlphaFoldDB" id="A0A261U0F4"/>
<dbReference type="Proteomes" id="UP000216885">
    <property type="component" value="Unassembled WGS sequence"/>
</dbReference>
<feature type="region of interest" description="Disordered" evidence="1">
    <location>
        <begin position="23"/>
        <end position="45"/>
    </location>
</feature>
<comment type="caution">
    <text evidence="4">The sequence shown here is derived from an EMBL/GenBank/DDBJ whole genome shotgun (WGS) entry which is preliminary data.</text>
</comment>
<feature type="domain" description="Choice-of-anchor I" evidence="3">
    <location>
        <begin position="427"/>
        <end position="616"/>
    </location>
</feature>
<evidence type="ECO:0000256" key="2">
    <source>
        <dbReference type="SAM" id="SignalP"/>
    </source>
</evidence>
<evidence type="ECO:0000313" key="5">
    <source>
        <dbReference type="Proteomes" id="UP000216885"/>
    </source>
</evidence>
<dbReference type="OrthoDB" id="8674919at2"/>
<dbReference type="RefSeq" id="WP_094820693.1">
    <property type="nucleotide sequence ID" value="NZ_NEVO01000005.1"/>
</dbReference>
<gene>
    <name evidence="4" type="ORF">CAL20_16885</name>
</gene>
<proteinExistence type="predicted"/>
<dbReference type="EMBL" id="NEVQ01000016">
    <property type="protein sequence ID" value="OZI54720.1"/>
    <property type="molecule type" value="Genomic_DNA"/>
</dbReference>
<dbReference type="InterPro" id="IPR052956">
    <property type="entry name" value="Mesenchyme-surface_protein"/>
</dbReference>
<reference evidence="4 5" key="1">
    <citation type="submission" date="2017-05" db="EMBL/GenBank/DDBJ databases">
        <title>Complete and WGS of Bordetella genogroups.</title>
        <authorList>
            <person name="Spilker T."/>
            <person name="LiPuma J."/>
        </authorList>
    </citation>
    <scope>NUCLEOTIDE SEQUENCE [LARGE SCALE GENOMIC DNA]</scope>
    <source>
        <strain evidence="4 5">AU9919</strain>
    </source>
</reference>
<evidence type="ECO:0000259" key="3">
    <source>
        <dbReference type="Pfam" id="PF22494"/>
    </source>
</evidence>
<keyword evidence="5" id="KW-1185">Reference proteome</keyword>
<name>A0A261U0F4_9BORD</name>
<dbReference type="PANTHER" id="PTHR46928:SF1">
    <property type="entry name" value="MESENCHYME-SPECIFIC CELL SURFACE GLYCOPROTEIN"/>
    <property type="match status" value="1"/>
</dbReference>
<evidence type="ECO:0000313" key="4">
    <source>
        <dbReference type="EMBL" id="OZI54720.1"/>
    </source>
</evidence>
<dbReference type="InterPro" id="IPR055188">
    <property type="entry name" value="Choice_anch_I"/>
</dbReference>
<protein>
    <submittedName>
        <fullName evidence="4">Alkaline phosphatase</fullName>
    </submittedName>
</protein>
<feature type="chain" id="PRO_5012514863" evidence="2">
    <location>
        <begin position="25"/>
        <end position="623"/>
    </location>
</feature>
<keyword evidence="2" id="KW-0732">Signal</keyword>